<reference evidence="1 2" key="1">
    <citation type="submission" date="2018-08" db="EMBL/GenBank/DDBJ databases">
        <title>A genome reference for cultivated species of the human gut microbiota.</title>
        <authorList>
            <person name="Zou Y."/>
            <person name="Xue W."/>
            <person name="Luo G."/>
        </authorList>
    </citation>
    <scope>NUCLEOTIDE SEQUENCE [LARGE SCALE GENOMIC DNA]</scope>
    <source>
        <strain evidence="1 2">AM35-14</strain>
    </source>
</reference>
<name>A0A414AUQ9_9FIRM</name>
<evidence type="ECO:0000313" key="2">
    <source>
        <dbReference type="Proteomes" id="UP000283975"/>
    </source>
</evidence>
<dbReference type="AlphaFoldDB" id="A0A414AUQ9"/>
<dbReference type="EMBL" id="QSHZ01000015">
    <property type="protein sequence ID" value="RHC55330.1"/>
    <property type="molecule type" value="Genomic_DNA"/>
</dbReference>
<evidence type="ECO:0000313" key="1">
    <source>
        <dbReference type="EMBL" id="RHC55330.1"/>
    </source>
</evidence>
<accession>A0A414AUQ9</accession>
<dbReference type="Proteomes" id="UP000283975">
    <property type="component" value="Unassembled WGS sequence"/>
</dbReference>
<organism evidence="1 2">
    <name type="scientific">Enterocloster bolteae</name>
    <dbReference type="NCBI Taxonomy" id="208479"/>
    <lineage>
        <taxon>Bacteria</taxon>
        <taxon>Bacillati</taxon>
        <taxon>Bacillota</taxon>
        <taxon>Clostridia</taxon>
        <taxon>Lachnospirales</taxon>
        <taxon>Lachnospiraceae</taxon>
        <taxon>Enterocloster</taxon>
    </lineage>
</organism>
<proteinExistence type="predicted"/>
<comment type="caution">
    <text evidence="1">The sequence shown here is derived from an EMBL/GenBank/DDBJ whole genome shotgun (WGS) entry which is preliminary data.</text>
</comment>
<sequence>MKDTKNNIRSFRYSDRVAQILESMEGDSLNAKFENLVLFCHDRLPEVQKKYDMYKSMADRQWNEFMELSDLRDGIKRDLRNVENKLCSLDELLEFTESRCKAVMEHKEEL</sequence>
<protein>
    <submittedName>
        <fullName evidence="1">Uncharacterized protein</fullName>
    </submittedName>
</protein>
<gene>
    <name evidence="1" type="ORF">DW839_15225</name>
</gene>